<evidence type="ECO:0000313" key="2">
    <source>
        <dbReference type="Proteomes" id="UP000030762"/>
    </source>
</evidence>
<accession>T0PSQ6</accession>
<feature type="non-terminal residue" evidence="1">
    <location>
        <position position="1"/>
    </location>
</feature>
<gene>
    <name evidence="1" type="ORF">SDRG_16819</name>
</gene>
<organism evidence="1 2">
    <name type="scientific">Saprolegnia diclina (strain VS20)</name>
    <dbReference type="NCBI Taxonomy" id="1156394"/>
    <lineage>
        <taxon>Eukaryota</taxon>
        <taxon>Sar</taxon>
        <taxon>Stramenopiles</taxon>
        <taxon>Oomycota</taxon>
        <taxon>Saprolegniomycetes</taxon>
        <taxon>Saprolegniales</taxon>
        <taxon>Saprolegniaceae</taxon>
        <taxon>Saprolegnia</taxon>
    </lineage>
</organism>
<dbReference type="VEuPathDB" id="FungiDB:SDRG_16819"/>
<dbReference type="OMA" id="WSENDAP"/>
<dbReference type="Gene3D" id="1.10.443.10">
    <property type="entry name" value="Intergrase catalytic core"/>
    <property type="match status" value="1"/>
</dbReference>
<proteinExistence type="predicted"/>
<dbReference type="InParanoid" id="T0PSQ6"/>
<dbReference type="eggNOG" id="ENOG502SPCG">
    <property type="taxonomic scope" value="Eukaryota"/>
</dbReference>
<dbReference type="EMBL" id="JH767286">
    <property type="protein sequence ID" value="EQC25296.1"/>
    <property type="molecule type" value="Genomic_DNA"/>
</dbReference>
<dbReference type="Proteomes" id="UP000030762">
    <property type="component" value="Unassembled WGS sequence"/>
</dbReference>
<dbReference type="RefSeq" id="XP_008621262.1">
    <property type="nucleotide sequence ID" value="XM_008623040.1"/>
</dbReference>
<dbReference type="GeneID" id="19957546"/>
<name>T0PSQ6_SAPDV</name>
<dbReference type="GO" id="GO:0006310">
    <property type="term" value="P:DNA recombination"/>
    <property type="evidence" value="ECO:0007669"/>
    <property type="project" value="InterPro"/>
</dbReference>
<dbReference type="AlphaFoldDB" id="T0PSQ6"/>
<reference evidence="1 2" key="1">
    <citation type="submission" date="2012-04" db="EMBL/GenBank/DDBJ databases">
        <title>The Genome Sequence of Saprolegnia declina VS20.</title>
        <authorList>
            <consortium name="The Broad Institute Genome Sequencing Platform"/>
            <person name="Russ C."/>
            <person name="Nusbaum C."/>
            <person name="Tyler B."/>
            <person name="van West P."/>
            <person name="Dieguez-Uribeondo J."/>
            <person name="de Bruijn I."/>
            <person name="Tripathy S."/>
            <person name="Jiang R."/>
            <person name="Young S.K."/>
            <person name="Zeng Q."/>
            <person name="Gargeya S."/>
            <person name="Fitzgerald M."/>
            <person name="Haas B."/>
            <person name="Abouelleil A."/>
            <person name="Alvarado L."/>
            <person name="Arachchi H.M."/>
            <person name="Berlin A."/>
            <person name="Chapman S.B."/>
            <person name="Goldberg J."/>
            <person name="Griggs A."/>
            <person name="Gujja S."/>
            <person name="Hansen M."/>
            <person name="Howarth C."/>
            <person name="Imamovic A."/>
            <person name="Larimer J."/>
            <person name="McCowen C."/>
            <person name="Montmayeur A."/>
            <person name="Murphy C."/>
            <person name="Neiman D."/>
            <person name="Pearson M."/>
            <person name="Priest M."/>
            <person name="Roberts A."/>
            <person name="Saif S."/>
            <person name="Shea T."/>
            <person name="Sisk P."/>
            <person name="Sykes S."/>
            <person name="Wortman J."/>
            <person name="Nusbaum C."/>
            <person name="Birren B."/>
        </authorList>
    </citation>
    <scope>NUCLEOTIDE SEQUENCE [LARGE SCALE GENOMIC DNA]</scope>
    <source>
        <strain evidence="1 2">VS20</strain>
    </source>
</reference>
<dbReference type="OrthoDB" id="164698at2759"/>
<dbReference type="InterPro" id="IPR013762">
    <property type="entry name" value="Integrase-like_cat_sf"/>
</dbReference>
<dbReference type="GO" id="GO:0003677">
    <property type="term" value="F:DNA binding"/>
    <property type="evidence" value="ECO:0007669"/>
    <property type="project" value="InterPro"/>
</dbReference>
<evidence type="ECO:0000313" key="1">
    <source>
        <dbReference type="EMBL" id="EQC25296.1"/>
    </source>
</evidence>
<protein>
    <submittedName>
        <fullName evidence="1">Uncharacterized protein</fullName>
    </submittedName>
</protein>
<feature type="non-terminal residue" evidence="1">
    <location>
        <position position="274"/>
    </location>
</feature>
<dbReference type="GO" id="GO:0015074">
    <property type="term" value="P:DNA integration"/>
    <property type="evidence" value="ECO:0007669"/>
    <property type="project" value="InterPro"/>
</dbReference>
<sequence>KMEDIDGSGGIMATKHGASSRRQDATVANKYAAFLLADPTVAYLRAQPGACLTIDNTPLTPDIYSKFALYLQSVAGAKVSRGTSMIYLSSIRRQSLTIHPSATLLVDAWATEARLLTHKAYHASSLATGTKLKNSAPPMSLADLSHICLTLWSENDAPGFVNSSRDRSLISMQWSAIGRSSDMGGLRYDQLLWNDDCLVVSLDRQKTAECQSISVVHAALQWTLDPLHALACQFASRPHDTSFHIFSQLGHENDGSNHYSAHINRVLKRLGGKD</sequence>
<keyword evidence="2" id="KW-1185">Reference proteome</keyword>